<dbReference type="InterPro" id="IPR033712">
    <property type="entry name" value="Pumilio_RNA-bd"/>
</dbReference>
<dbReference type="PROSITE" id="PS50303">
    <property type="entry name" value="PUM_HD"/>
    <property type="match status" value="1"/>
</dbReference>
<dbReference type="AlphaFoldDB" id="A0A6A6NSH1"/>
<dbReference type="Gene3D" id="1.25.10.10">
    <property type="entry name" value="Leucine-rich Repeat Variant"/>
    <property type="match status" value="1"/>
</dbReference>
<evidence type="ECO:0000256" key="4">
    <source>
        <dbReference type="SAM" id="MobiDB-lite"/>
    </source>
</evidence>
<evidence type="ECO:0000313" key="6">
    <source>
        <dbReference type="EMBL" id="KAF2454447.1"/>
    </source>
</evidence>
<feature type="compositionally biased region" description="Polar residues" evidence="4">
    <location>
        <begin position="730"/>
        <end position="748"/>
    </location>
</feature>
<feature type="repeat" description="Pumilio" evidence="3">
    <location>
        <begin position="658"/>
        <end position="696"/>
    </location>
</feature>
<name>A0A6A6NSH1_9PEZI</name>
<feature type="region of interest" description="Disordered" evidence="4">
    <location>
        <begin position="153"/>
        <end position="320"/>
    </location>
</feature>
<evidence type="ECO:0000313" key="7">
    <source>
        <dbReference type="Proteomes" id="UP000799766"/>
    </source>
</evidence>
<feature type="domain" description="PUM-HD" evidence="5">
    <location>
        <begin position="384"/>
        <end position="722"/>
    </location>
</feature>
<feature type="compositionally biased region" description="Polar residues" evidence="4">
    <location>
        <begin position="182"/>
        <end position="193"/>
    </location>
</feature>
<dbReference type="PANTHER" id="PTHR12537">
    <property type="entry name" value="RNA BINDING PROTEIN PUMILIO-RELATED"/>
    <property type="match status" value="1"/>
</dbReference>
<feature type="repeat" description="Pumilio" evidence="3">
    <location>
        <begin position="550"/>
        <end position="585"/>
    </location>
</feature>
<gene>
    <name evidence="6" type="ORF">BDY21DRAFT_104094</name>
</gene>
<dbReference type="EMBL" id="MU001691">
    <property type="protein sequence ID" value="KAF2454447.1"/>
    <property type="molecule type" value="Genomic_DNA"/>
</dbReference>
<feature type="compositionally biased region" description="Polar residues" evidence="4">
    <location>
        <begin position="764"/>
        <end position="827"/>
    </location>
</feature>
<feature type="repeat" description="Pumilio" evidence="3">
    <location>
        <begin position="441"/>
        <end position="476"/>
    </location>
</feature>
<dbReference type="Pfam" id="PF00806">
    <property type="entry name" value="PUF"/>
    <property type="match status" value="8"/>
</dbReference>
<feature type="region of interest" description="Disordered" evidence="4">
    <location>
        <begin position="764"/>
        <end position="843"/>
    </location>
</feature>
<feature type="repeat" description="Pumilio" evidence="3">
    <location>
        <begin position="477"/>
        <end position="513"/>
    </location>
</feature>
<protein>
    <submittedName>
        <fullName evidence="6">Armadillo-type protein</fullName>
    </submittedName>
</protein>
<dbReference type="InterPro" id="IPR033133">
    <property type="entry name" value="PUM-HD"/>
</dbReference>
<feature type="compositionally biased region" description="Polar residues" evidence="4">
    <location>
        <begin position="295"/>
        <end position="304"/>
    </location>
</feature>
<keyword evidence="7" id="KW-1185">Reference proteome</keyword>
<evidence type="ECO:0000259" key="5">
    <source>
        <dbReference type="PROSITE" id="PS50303"/>
    </source>
</evidence>
<feature type="compositionally biased region" description="Gly residues" evidence="4">
    <location>
        <begin position="831"/>
        <end position="843"/>
    </location>
</feature>
<evidence type="ECO:0000256" key="3">
    <source>
        <dbReference type="PROSITE-ProRule" id="PRU00317"/>
    </source>
</evidence>
<dbReference type="PROSITE" id="PS50302">
    <property type="entry name" value="PUM"/>
    <property type="match status" value="7"/>
</dbReference>
<feature type="repeat" description="Pumilio" evidence="3">
    <location>
        <begin position="405"/>
        <end position="440"/>
    </location>
</feature>
<dbReference type="InterPro" id="IPR001313">
    <property type="entry name" value="Pumilio_RNA-bd_rpt"/>
</dbReference>
<feature type="compositionally biased region" description="Low complexity" evidence="4">
    <location>
        <begin position="275"/>
        <end position="287"/>
    </location>
</feature>
<feature type="region of interest" description="Disordered" evidence="4">
    <location>
        <begin position="718"/>
        <end position="748"/>
    </location>
</feature>
<dbReference type="InterPro" id="IPR016024">
    <property type="entry name" value="ARM-type_fold"/>
</dbReference>
<feature type="compositionally biased region" description="Polar residues" evidence="4">
    <location>
        <begin position="221"/>
        <end position="233"/>
    </location>
</feature>
<dbReference type="GO" id="GO:0003729">
    <property type="term" value="F:mRNA binding"/>
    <property type="evidence" value="ECO:0007669"/>
    <property type="project" value="TreeGrafter"/>
</dbReference>
<evidence type="ECO:0000256" key="2">
    <source>
        <dbReference type="ARBA" id="ARBA00024893"/>
    </source>
</evidence>
<organism evidence="6 7">
    <name type="scientific">Lineolata rhizophorae</name>
    <dbReference type="NCBI Taxonomy" id="578093"/>
    <lineage>
        <taxon>Eukaryota</taxon>
        <taxon>Fungi</taxon>
        <taxon>Dikarya</taxon>
        <taxon>Ascomycota</taxon>
        <taxon>Pezizomycotina</taxon>
        <taxon>Dothideomycetes</taxon>
        <taxon>Dothideomycetes incertae sedis</taxon>
        <taxon>Lineolatales</taxon>
        <taxon>Lineolataceae</taxon>
        <taxon>Lineolata</taxon>
    </lineage>
</organism>
<dbReference type="CDD" id="cd07920">
    <property type="entry name" value="Pumilio"/>
    <property type="match status" value="1"/>
</dbReference>
<feature type="region of interest" description="Disordered" evidence="4">
    <location>
        <begin position="96"/>
        <end position="139"/>
    </location>
</feature>
<evidence type="ECO:0000256" key="1">
    <source>
        <dbReference type="ARBA" id="ARBA00022737"/>
    </source>
</evidence>
<dbReference type="SMART" id="SM00025">
    <property type="entry name" value="Pumilio"/>
    <property type="match status" value="8"/>
</dbReference>
<sequence>MPVTKLDKRERGHNDPMADYLSGNLGAVDTTTFLFDDDKPLKKGHAVHHSVDVVKGGYLQMETNDEKFPILVRQNGSGNGQMQLSASSAALDLALSQSPGPEAQHSHAQSHAQSQTQSNGWGGAFARPGHRRFNTLGGESDIDIEHVDFNFSPPLETPSRKAQRHSMEVKFSSPYGDGNKRPSLQTSSPNGATNGMPKQGASYSTNDIPTMKKINGFPAGSGSNTNATPTPNGDQAFHKHNTSLGRVPPGTSSNRHSRDLSAADNQGDESMFRQASAGSHSSLHASAPPFGPAISTPTPTGVTMSPTESAASTTPSTVQPYGASSNYYGFGMNMIGAGMNGPVQAWGNHMQMYPNAWGHYPSAFMQTYGPRFNPPSSDSQSRVMQQRRAQNMEDSARFGDRNLEEMQGEIYNMCKDQHGCRFLQKKLEDRDAHHVEIIFNETKDHVVELMTDPFGNYLCQKLLEFTDDQQRTVLINNASDQMVRIAFNQHGTRALQKMIEFISTREQVETIIRAFRGQVVNLIQDLNGNHVIQKCLNHLKSEDAQFIFDAVGDHCVEVGTHRHGCCVLQRCIDHASGNQKVKLVDSITRNSKALVRDPFGNYVVQYILDLQQIRFTQPVCAVLLGDIVALSKQKFSSNVVEKCIRVGDTQCKRVIIEELLRPTVLDQLLRDQYANYVIQTSLEYSPDPATRTRLVEAIRPLLSSIRGTPYGRRIANKITDRSSGDGFPSLPSSGNASGTITPNDMSTGTVPSTAAFGTMGSNGFTNNVISPQPHRVSNPTLPTQLQSSLNQNFANFATGPNPQTSSNPHGRQGQHNQSNGISGSNGMHPNGMGGGSLPPGGFF</sequence>
<proteinExistence type="predicted"/>
<feature type="repeat" description="Pumilio" evidence="3">
    <location>
        <begin position="514"/>
        <end position="549"/>
    </location>
</feature>
<feature type="compositionally biased region" description="Low complexity" evidence="4">
    <location>
        <begin position="305"/>
        <end position="317"/>
    </location>
</feature>
<dbReference type="PANTHER" id="PTHR12537:SF13">
    <property type="entry name" value="PUMILIO HOMOLOGY DOMAIN FAMILY MEMBER 4"/>
    <property type="match status" value="1"/>
</dbReference>
<reference evidence="6" key="1">
    <citation type="journal article" date="2020" name="Stud. Mycol.">
        <title>101 Dothideomycetes genomes: a test case for predicting lifestyles and emergence of pathogens.</title>
        <authorList>
            <person name="Haridas S."/>
            <person name="Albert R."/>
            <person name="Binder M."/>
            <person name="Bloem J."/>
            <person name="Labutti K."/>
            <person name="Salamov A."/>
            <person name="Andreopoulos B."/>
            <person name="Baker S."/>
            <person name="Barry K."/>
            <person name="Bills G."/>
            <person name="Bluhm B."/>
            <person name="Cannon C."/>
            <person name="Castanera R."/>
            <person name="Culley D."/>
            <person name="Daum C."/>
            <person name="Ezra D."/>
            <person name="Gonzalez J."/>
            <person name="Henrissat B."/>
            <person name="Kuo A."/>
            <person name="Liang C."/>
            <person name="Lipzen A."/>
            <person name="Lutzoni F."/>
            <person name="Magnuson J."/>
            <person name="Mondo S."/>
            <person name="Nolan M."/>
            <person name="Ohm R."/>
            <person name="Pangilinan J."/>
            <person name="Park H.-J."/>
            <person name="Ramirez L."/>
            <person name="Alfaro M."/>
            <person name="Sun H."/>
            <person name="Tritt A."/>
            <person name="Yoshinaga Y."/>
            <person name="Zwiers L.-H."/>
            <person name="Turgeon B."/>
            <person name="Goodwin S."/>
            <person name="Spatafora J."/>
            <person name="Crous P."/>
            <person name="Grigoriev I."/>
        </authorList>
    </citation>
    <scope>NUCLEOTIDE SEQUENCE</scope>
    <source>
        <strain evidence="6">ATCC 16933</strain>
    </source>
</reference>
<feature type="compositionally biased region" description="Low complexity" evidence="4">
    <location>
        <begin position="106"/>
        <end position="115"/>
    </location>
</feature>
<dbReference type="InterPro" id="IPR011989">
    <property type="entry name" value="ARM-like"/>
</dbReference>
<dbReference type="FunFam" id="1.25.10.10:FF:000237">
    <property type="entry name" value="Pumilio homolog 9"/>
    <property type="match status" value="1"/>
</dbReference>
<dbReference type="SUPFAM" id="SSF48371">
    <property type="entry name" value="ARM repeat"/>
    <property type="match status" value="1"/>
</dbReference>
<dbReference type="Proteomes" id="UP000799766">
    <property type="component" value="Unassembled WGS sequence"/>
</dbReference>
<dbReference type="GO" id="GO:0005737">
    <property type="term" value="C:cytoplasm"/>
    <property type="evidence" value="ECO:0007669"/>
    <property type="project" value="TreeGrafter"/>
</dbReference>
<feature type="repeat" description="Pumilio" evidence="3">
    <location>
        <begin position="621"/>
        <end position="657"/>
    </location>
</feature>
<accession>A0A6A6NSH1</accession>
<keyword evidence="1" id="KW-0677">Repeat</keyword>
<comment type="function">
    <text evidence="2">RNA-binding nucleolar protein required for pre-rRNA processing. Involved in production of 18S rRNA and assembly of small ribosomal subunit.</text>
</comment>
<dbReference type="OrthoDB" id="668540at2759"/>
<dbReference type="GO" id="GO:0010608">
    <property type="term" value="P:post-transcriptional regulation of gene expression"/>
    <property type="evidence" value="ECO:0007669"/>
    <property type="project" value="TreeGrafter"/>
</dbReference>